<dbReference type="Proteomes" id="UP000503462">
    <property type="component" value="Chromosome 1"/>
</dbReference>
<gene>
    <name evidence="2" type="ORF">AMS68_001982</name>
</gene>
<name>A0A6H0XPA6_9PEZI</name>
<feature type="region of interest" description="Disordered" evidence="1">
    <location>
        <begin position="665"/>
        <end position="691"/>
    </location>
</feature>
<feature type="compositionally biased region" description="Acidic residues" evidence="1">
    <location>
        <begin position="830"/>
        <end position="844"/>
    </location>
</feature>
<feature type="region of interest" description="Disordered" evidence="1">
    <location>
        <begin position="314"/>
        <end position="333"/>
    </location>
</feature>
<feature type="compositionally biased region" description="Acidic residues" evidence="1">
    <location>
        <begin position="803"/>
        <end position="815"/>
    </location>
</feature>
<dbReference type="OrthoDB" id="5427134at2759"/>
<feature type="region of interest" description="Disordered" evidence="1">
    <location>
        <begin position="179"/>
        <end position="238"/>
    </location>
</feature>
<dbReference type="AlphaFoldDB" id="A0A6H0XPA6"/>
<accession>A0A6H0XPA6</accession>
<feature type="compositionally biased region" description="Basic and acidic residues" evidence="1">
    <location>
        <begin position="314"/>
        <end position="325"/>
    </location>
</feature>
<organism evidence="2 3">
    <name type="scientific">Peltaster fructicola</name>
    <dbReference type="NCBI Taxonomy" id="286661"/>
    <lineage>
        <taxon>Eukaryota</taxon>
        <taxon>Fungi</taxon>
        <taxon>Dikarya</taxon>
        <taxon>Ascomycota</taxon>
        <taxon>Pezizomycotina</taxon>
        <taxon>Dothideomycetes</taxon>
        <taxon>Dothideomycetes incertae sedis</taxon>
        <taxon>Peltaster</taxon>
    </lineage>
</organism>
<feature type="compositionally biased region" description="Basic and acidic residues" evidence="1">
    <location>
        <begin position="755"/>
        <end position="766"/>
    </location>
</feature>
<proteinExistence type="predicted"/>
<evidence type="ECO:0000256" key="1">
    <source>
        <dbReference type="SAM" id="MobiDB-lite"/>
    </source>
</evidence>
<feature type="region of interest" description="Disordered" evidence="1">
    <location>
        <begin position="715"/>
        <end position="844"/>
    </location>
</feature>
<reference evidence="2 3" key="1">
    <citation type="journal article" date="2016" name="Sci. Rep.">
        <title>Peltaster fructicola genome reveals evolution from an invasive phytopathogen to an ectophytic parasite.</title>
        <authorList>
            <person name="Xu C."/>
            <person name="Chen H."/>
            <person name="Gleason M.L."/>
            <person name="Xu J.R."/>
            <person name="Liu H."/>
            <person name="Zhang R."/>
            <person name="Sun G."/>
        </authorList>
    </citation>
    <scope>NUCLEOTIDE SEQUENCE [LARGE SCALE GENOMIC DNA]</scope>
    <source>
        <strain evidence="2 3">LNHT1506</strain>
    </source>
</reference>
<evidence type="ECO:0000313" key="3">
    <source>
        <dbReference type="Proteomes" id="UP000503462"/>
    </source>
</evidence>
<sequence>MAAIPPGLLRSGAALQSTSLVENPASQLPGGACNFRELARGTKSPVCGCKRFWLNGATATAEHDNAWCFCGHHACFHNAVSQQSQRLSTPSSTLPRIEAVPTDLVRRTPEGYVSVQQAELLAAPAGLGIRPDSRSQSQSINTRVWEALNGFARQQEGEPYSGRTSQLPSTAVSVVGGTQDVGRVMGPPVKIPPTTVTRPGAEDFQGSATEVATPSIAGTPDPQAFLPPGSQAKRSPGRQAEFAQLEVSQRAGNTQSGPSLSNHEVMNLLRAHANRLDALESMSFSHVPVEEVNEKFEFFDSRLLDLEQWRVESEASVKTSHDERPSRKRRLLPAETSSFASDESFDITAAAHAEAAVLATIATNAEIGPRIEMLENRVNDLERAALPSFSNPWKVQVVLLPWGRDLRGIWFPSFDVTQQSITSPADADEWTGAQSQVKTSFRSSSSDAWTTESIQAWAENAQDWLSPKACGPSGTVYQRLASRGMVREVVFTAADSRHILDVLTATFKHVLPSSKSNVHADWKKYQALQTPFLPLRKVRKSTRLRFLSHAEMVTSATWTAGFLESSVFMKVGDGQRRLYITTPSAYQQADNEGFTWQQIRHLPARDASGNEQAGQIDSSVAIEACWSYNDKIDHVPSLHSSFGSYVSQAAWSTKSQQSIDHGMVGQLTPALSGPEHKRSNSLPSSASVHDGVRTVLPKRRVTSFETGSAVPLVLNTSTESTKRRRLSNSQEAERRGVNFTPRWSREPPSPFYSEHAAENRSEEISGRKRGNTPFAYATPHSNNHFTNPMEVVGDGDTERDSEVCQSDDENEEEWNGMDAAAATSTGGAYVDEDDDEFMDEEDMP</sequence>
<keyword evidence="3" id="KW-1185">Reference proteome</keyword>
<evidence type="ECO:0000313" key="2">
    <source>
        <dbReference type="EMBL" id="QIW96464.1"/>
    </source>
</evidence>
<dbReference type="EMBL" id="CP051139">
    <property type="protein sequence ID" value="QIW96464.1"/>
    <property type="molecule type" value="Genomic_DNA"/>
</dbReference>
<protein>
    <submittedName>
        <fullName evidence="2">Uncharacterized protein</fullName>
    </submittedName>
</protein>